<dbReference type="Pfam" id="PF02230">
    <property type="entry name" value="Abhydrolase_2"/>
    <property type="match status" value="1"/>
</dbReference>
<evidence type="ECO:0000256" key="1">
    <source>
        <dbReference type="SAM" id="MobiDB-lite"/>
    </source>
</evidence>
<sequence>MAEKDIAIREAASTNTSPKVKAPPSEKATTVPFDYCPSDDGTDENLLILLHGLGDTHKPFGRLGRSLKLPQTATLALRAPDLIPYLYEEAYQWYESFDPLGELIPNPNPSPALALMSKVLKHLTADCAWPVERIHIFGFAQGGTVAAEFALHWWRAELERTKVIAADAPDREPRALASVVSVCGPLLSFPTALTKPCPTPVFVTHRPAPAESALPPNALSSFKKGFSAVKDVNMGRGEGMPRSKDEWEPIMRFWSERLSRRQMEGLYEVMSGAAPL</sequence>
<reference evidence="3 4" key="1">
    <citation type="submission" date="2021-08" db="EMBL/GenBank/DDBJ databases">
        <title>Draft Genome Sequence of Phanerochaete sordida strain YK-624.</title>
        <authorList>
            <person name="Mori T."/>
            <person name="Dohra H."/>
            <person name="Suzuki T."/>
            <person name="Kawagishi H."/>
            <person name="Hirai H."/>
        </authorList>
    </citation>
    <scope>NUCLEOTIDE SEQUENCE [LARGE SCALE GENOMIC DNA]</scope>
    <source>
        <strain evidence="3 4">YK-624</strain>
    </source>
</reference>
<dbReference type="GO" id="GO:0016787">
    <property type="term" value="F:hydrolase activity"/>
    <property type="evidence" value="ECO:0007669"/>
    <property type="project" value="InterPro"/>
</dbReference>
<protein>
    <recommendedName>
        <fullName evidence="2">Phospholipase/carboxylesterase/thioesterase domain-containing protein</fullName>
    </recommendedName>
</protein>
<proteinExistence type="predicted"/>
<dbReference type="Gene3D" id="3.40.50.1820">
    <property type="entry name" value="alpha/beta hydrolase"/>
    <property type="match status" value="1"/>
</dbReference>
<dbReference type="Proteomes" id="UP000703269">
    <property type="component" value="Unassembled WGS sequence"/>
</dbReference>
<evidence type="ECO:0000313" key="3">
    <source>
        <dbReference type="EMBL" id="GJE93167.1"/>
    </source>
</evidence>
<accession>A0A9P3GE95</accession>
<dbReference type="EMBL" id="BPQB01000030">
    <property type="protein sequence ID" value="GJE93167.1"/>
    <property type="molecule type" value="Genomic_DNA"/>
</dbReference>
<dbReference type="SUPFAM" id="SSF53474">
    <property type="entry name" value="alpha/beta-Hydrolases"/>
    <property type="match status" value="1"/>
</dbReference>
<feature type="region of interest" description="Disordered" evidence="1">
    <location>
        <begin position="1"/>
        <end position="28"/>
    </location>
</feature>
<organism evidence="3 4">
    <name type="scientific">Phanerochaete sordida</name>
    <dbReference type="NCBI Taxonomy" id="48140"/>
    <lineage>
        <taxon>Eukaryota</taxon>
        <taxon>Fungi</taxon>
        <taxon>Dikarya</taxon>
        <taxon>Basidiomycota</taxon>
        <taxon>Agaricomycotina</taxon>
        <taxon>Agaricomycetes</taxon>
        <taxon>Polyporales</taxon>
        <taxon>Phanerochaetaceae</taxon>
        <taxon>Phanerochaete</taxon>
    </lineage>
</organism>
<feature type="domain" description="Phospholipase/carboxylesterase/thioesterase" evidence="2">
    <location>
        <begin position="42"/>
        <end position="151"/>
    </location>
</feature>
<dbReference type="InterPro" id="IPR029058">
    <property type="entry name" value="AB_hydrolase_fold"/>
</dbReference>
<name>A0A9P3GE95_9APHY</name>
<keyword evidence="4" id="KW-1185">Reference proteome</keyword>
<dbReference type="AlphaFoldDB" id="A0A9P3GE95"/>
<gene>
    <name evidence="3" type="ORF">PsYK624_093260</name>
</gene>
<comment type="caution">
    <text evidence="3">The sequence shown here is derived from an EMBL/GenBank/DDBJ whole genome shotgun (WGS) entry which is preliminary data.</text>
</comment>
<evidence type="ECO:0000313" key="4">
    <source>
        <dbReference type="Proteomes" id="UP000703269"/>
    </source>
</evidence>
<dbReference type="InterPro" id="IPR003140">
    <property type="entry name" value="PLipase/COase/thioEstase"/>
</dbReference>
<evidence type="ECO:0000259" key="2">
    <source>
        <dbReference type="Pfam" id="PF02230"/>
    </source>
</evidence>
<dbReference type="OrthoDB" id="437457at2759"/>